<proteinExistence type="predicted"/>
<organism evidence="1 2">
    <name type="scientific">Elysia crispata</name>
    <name type="common">lettuce slug</name>
    <dbReference type="NCBI Taxonomy" id="231223"/>
    <lineage>
        <taxon>Eukaryota</taxon>
        <taxon>Metazoa</taxon>
        <taxon>Spiralia</taxon>
        <taxon>Lophotrochozoa</taxon>
        <taxon>Mollusca</taxon>
        <taxon>Gastropoda</taxon>
        <taxon>Heterobranchia</taxon>
        <taxon>Euthyneura</taxon>
        <taxon>Panpulmonata</taxon>
        <taxon>Sacoglossa</taxon>
        <taxon>Placobranchoidea</taxon>
        <taxon>Plakobranchidae</taxon>
        <taxon>Elysia</taxon>
    </lineage>
</organism>
<evidence type="ECO:0000313" key="2">
    <source>
        <dbReference type="Proteomes" id="UP001283361"/>
    </source>
</evidence>
<evidence type="ECO:0000313" key="1">
    <source>
        <dbReference type="EMBL" id="KAK3778476.1"/>
    </source>
</evidence>
<keyword evidence="2" id="KW-1185">Reference proteome</keyword>
<comment type="caution">
    <text evidence="1">The sequence shown here is derived from an EMBL/GenBank/DDBJ whole genome shotgun (WGS) entry which is preliminary data.</text>
</comment>
<gene>
    <name evidence="1" type="ORF">RRG08_006885</name>
</gene>
<name>A0AAE1A0Q7_9GAST</name>
<dbReference type="EMBL" id="JAWDGP010002937">
    <property type="protein sequence ID" value="KAK3778476.1"/>
    <property type="molecule type" value="Genomic_DNA"/>
</dbReference>
<dbReference type="AlphaFoldDB" id="A0AAE1A0Q7"/>
<accession>A0AAE1A0Q7</accession>
<dbReference type="Proteomes" id="UP001283361">
    <property type="component" value="Unassembled WGS sequence"/>
</dbReference>
<reference evidence="1" key="1">
    <citation type="journal article" date="2023" name="G3 (Bethesda)">
        <title>A reference genome for the long-term kleptoplast-retaining sea slug Elysia crispata morphotype clarki.</title>
        <authorList>
            <person name="Eastman K.E."/>
            <person name="Pendleton A.L."/>
            <person name="Shaikh M.A."/>
            <person name="Suttiyut T."/>
            <person name="Ogas R."/>
            <person name="Tomko P."/>
            <person name="Gavelis G."/>
            <person name="Widhalm J.R."/>
            <person name="Wisecaver J.H."/>
        </authorList>
    </citation>
    <scope>NUCLEOTIDE SEQUENCE</scope>
    <source>
        <strain evidence="1">ECLA1</strain>
    </source>
</reference>
<sequence length="67" mass="7539">MCSPVGLLTVYTADSHSWLKNRVQAAGTAIVFRGSQYGNLFLTFRFYGQCKLFATCHILDEDCVILF</sequence>
<protein>
    <submittedName>
        <fullName evidence="1">Uncharacterized protein</fullName>
    </submittedName>
</protein>